<evidence type="ECO:0008006" key="3">
    <source>
        <dbReference type="Google" id="ProtNLM"/>
    </source>
</evidence>
<comment type="caution">
    <text evidence="1">The sequence shown here is derived from an EMBL/GenBank/DDBJ whole genome shotgun (WGS) entry which is preliminary data.</text>
</comment>
<protein>
    <recommendedName>
        <fullName evidence="3">RNase H type-1 domain-containing protein</fullName>
    </recommendedName>
</protein>
<keyword evidence="2" id="KW-1185">Reference proteome</keyword>
<evidence type="ECO:0000313" key="2">
    <source>
        <dbReference type="Proteomes" id="UP000541444"/>
    </source>
</evidence>
<accession>A0A7J7KYJ9</accession>
<dbReference type="InterPro" id="IPR036397">
    <property type="entry name" value="RNaseH_sf"/>
</dbReference>
<gene>
    <name evidence="1" type="ORF">GIB67_027307</name>
</gene>
<reference evidence="1 2" key="1">
    <citation type="journal article" date="2020" name="IScience">
        <title>Genome Sequencing of the Endangered Kingdonia uniflora (Circaeasteraceae, Ranunculales) Reveals Potential Mechanisms of Evolutionary Specialization.</title>
        <authorList>
            <person name="Sun Y."/>
            <person name="Deng T."/>
            <person name="Zhang A."/>
            <person name="Moore M.J."/>
            <person name="Landis J.B."/>
            <person name="Lin N."/>
            <person name="Zhang H."/>
            <person name="Zhang X."/>
            <person name="Huang J."/>
            <person name="Zhang X."/>
            <person name="Sun H."/>
            <person name="Wang H."/>
        </authorList>
    </citation>
    <scope>NUCLEOTIDE SEQUENCE [LARGE SCALE GENOMIC DNA]</scope>
    <source>
        <strain evidence="1">TB1705</strain>
        <tissue evidence="1">Leaf</tissue>
    </source>
</reference>
<dbReference type="AlphaFoldDB" id="A0A7J7KYJ9"/>
<dbReference type="Gene3D" id="3.30.420.10">
    <property type="entry name" value="Ribonuclease H-like superfamily/Ribonuclease H"/>
    <property type="match status" value="1"/>
</dbReference>
<dbReference type="InterPro" id="IPR012337">
    <property type="entry name" value="RNaseH-like_sf"/>
</dbReference>
<name>A0A7J7KYJ9_9MAGN</name>
<dbReference type="SUPFAM" id="SSF53098">
    <property type="entry name" value="Ribonuclease H-like"/>
    <property type="match status" value="1"/>
</dbReference>
<dbReference type="EMBL" id="JACGCM010002788">
    <property type="protein sequence ID" value="KAF6135433.1"/>
    <property type="molecule type" value="Genomic_DNA"/>
</dbReference>
<dbReference type="GO" id="GO:0003676">
    <property type="term" value="F:nucleic acid binding"/>
    <property type="evidence" value="ECO:0007669"/>
    <property type="project" value="InterPro"/>
</dbReference>
<sequence>MWELPWYEKVKINCDGLSPGNLSIVGTGFTFRAHNGDFLRVLMVNIGVTTSYNAECSSIMSALNTVLDTQLAKGALSF</sequence>
<dbReference type="Proteomes" id="UP000541444">
    <property type="component" value="Unassembled WGS sequence"/>
</dbReference>
<organism evidence="1 2">
    <name type="scientific">Kingdonia uniflora</name>
    <dbReference type="NCBI Taxonomy" id="39325"/>
    <lineage>
        <taxon>Eukaryota</taxon>
        <taxon>Viridiplantae</taxon>
        <taxon>Streptophyta</taxon>
        <taxon>Embryophyta</taxon>
        <taxon>Tracheophyta</taxon>
        <taxon>Spermatophyta</taxon>
        <taxon>Magnoliopsida</taxon>
        <taxon>Ranunculales</taxon>
        <taxon>Circaeasteraceae</taxon>
        <taxon>Kingdonia</taxon>
    </lineage>
</organism>
<proteinExistence type="predicted"/>
<evidence type="ECO:0000313" key="1">
    <source>
        <dbReference type="EMBL" id="KAF6135433.1"/>
    </source>
</evidence>